<dbReference type="PRINTS" id="PR00069">
    <property type="entry name" value="ALDKETRDTASE"/>
</dbReference>
<keyword evidence="4" id="KW-0472">Membrane</keyword>
<evidence type="ECO:0000256" key="4">
    <source>
        <dbReference type="SAM" id="Phobius"/>
    </source>
</evidence>
<dbReference type="AlphaFoldDB" id="A0A9P0CGJ3"/>
<accession>A0A9P0CGJ3</accession>
<dbReference type="Proteomes" id="UP001152759">
    <property type="component" value="Chromosome 6"/>
</dbReference>
<dbReference type="PROSITE" id="PS00798">
    <property type="entry name" value="ALDOKETO_REDUCTASE_1"/>
    <property type="match status" value="1"/>
</dbReference>
<dbReference type="PROSITE" id="PS00062">
    <property type="entry name" value="ALDOKETO_REDUCTASE_2"/>
    <property type="match status" value="1"/>
</dbReference>
<dbReference type="PROSITE" id="PS00063">
    <property type="entry name" value="ALDOKETO_REDUCTASE_3"/>
    <property type="match status" value="1"/>
</dbReference>
<dbReference type="Gene3D" id="3.20.20.100">
    <property type="entry name" value="NADP-dependent oxidoreductase domain"/>
    <property type="match status" value="1"/>
</dbReference>
<keyword evidence="4" id="KW-0812">Transmembrane</keyword>
<reference evidence="6" key="1">
    <citation type="submission" date="2021-12" db="EMBL/GenBank/DDBJ databases">
        <authorList>
            <person name="King R."/>
        </authorList>
    </citation>
    <scope>NUCLEOTIDE SEQUENCE</scope>
</reference>
<dbReference type="FunFam" id="3.20.20.100:FF:000006">
    <property type="entry name" value="Aldo-keto reductase family 1 member A1"/>
    <property type="match status" value="1"/>
</dbReference>
<evidence type="ECO:0000259" key="5">
    <source>
        <dbReference type="Pfam" id="PF00248"/>
    </source>
</evidence>
<name>A0A9P0CGJ3_BEMTA</name>
<dbReference type="InterPro" id="IPR023210">
    <property type="entry name" value="NADP_OxRdtase_dom"/>
</dbReference>
<evidence type="ECO:0000256" key="3">
    <source>
        <dbReference type="ARBA" id="ARBA00023002"/>
    </source>
</evidence>
<keyword evidence="3" id="KW-0560">Oxidoreductase</keyword>
<evidence type="ECO:0000256" key="2">
    <source>
        <dbReference type="ARBA" id="ARBA00022857"/>
    </source>
</evidence>
<feature type="transmembrane region" description="Helical" evidence="4">
    <location>
        <begin position="31"/>
        <end position="50"/>
    </location>
</feature>
<dbReference type="GO" id="GO:0016491">
    <property type="term" value="F:oxidoreductase activity"/>
    <property type="evidence" value="ECO:0007669"/>
    <property type="project" value="UniProtKB-KW"/>
</dbReference>
<dbReference type="Pfam" id="PF00248">
    <property type="entry name" value="Aldo_ket_red"/>
    <property type="match status" value="1"/>
</dbReference>
<keyword evidence="7" id="KW-1185">Reference proteome</keyword>
<dbReference type="InterPro" id="IPR018170">
    <property type="entry name" value="Aldo/ket_reductase_CS"/>
</dbReference>
<keyword evidence="2" id="KW-0521">NADP</keyword>
<dbReference type="EMBL" id="OU963867">
    <property type="protein sequence ID" value="CAH0773881.1"/>
    <property type="molecule type" value="Genomic_DNA"/>
</dbReference>
<feature type="domain" description="NADP-dependent oxidoreductase" evidence="5">
    <location>
        <begin position="69"/>
        <end position="354"/>
    </location>
</feature>
<proteinExistence type="inferred from homology"/>
<protein>
    <recommendedName>
        <fullName evidence="5">NADP-dependent oxidoreductase domain-containing protein</fullName>
    </recommendedName>
</protein>
<dbReference type="PANTHER" id="PTHR11732">
    <property type="entry name" value="ALDO/KETO REDUCTASE"/>
    <property type="match status" value="1"/>
</dbReference>
<evidence type="ECO:0000313" key="6">
    <source>
        <dbReference type="EMBL" id="CAH0773881.1"/>
    </source>
</evidence>
<sequence length="382" mass="43217">MIVGINRIFSQKNFERALFDFIRLLFIPRKIITFFSHLLPIFLFFSATIMSKLTSTSVLTSGAMKMPVIGLGTWQAGGDEIEKAVDHALSVGYRHLDTAYVYQNEESIGKVLKKWLSSGKIKREDLFITTKLPNTHNAAELVESVLKKQLEWLNLDYVDLYLIHLPIRFKQDDTNPLPKDEQGNIIREPVDLISLWKAMEAQVDAGRAKSIGLSNFNSKQIANIVENARIKPANLQVELHVYLQQKELAKFCSQHGITICGYAPLGSPGSKTFFKAVSNGETELQNLNPLEEPVVQKIAATHKKTPSQVLLRFLLQEGFAVIPKSSNPQRIEQNLQVFDFELSDQEVDTLRALDKGSSGRIFDFLFFPGVEKDENYPFNIPF</sequence>
<dbReference type="SUPFAM" id="SSF51430">
    <property type="entry name" value="NAD(P)-linked oxidoreductase"/>
    <property type="match status" value="1"/>
</dbReference>
<keyword evidence="4" id="KW-1133">Transmembrane helix</keyword>
<evidence type="ECO:0000256" key="1">
    <source>
        <dbReference type="ARBA" id="ARBA00007905"/>
    </source>
</evidence>
<organism evidence="6 7">
    <name type="scientific">Bemisia tabaci</name>
    <name type="common">Sweetpotato whitefly</name>
    <name type="synonym">Aleurodes tabaci</name>
    <dbReference type="NCBI Taxonomy" id="7038"/>
    <lineage>
        <taxon>Eukaryota</taxon>
        <taxon>Metazoa</taxon>
        <taxon>Ecdysozoa</taxon>
        <taxon>Arthropoda</taxon>
        <taxon>Hexapoda</taxon>
        <taxon>Insecta</taxon>
        <taxon>Pterygota</taxon>
        <taxon>Neoptera</taxon>
        <taxon>Paraneoptera</taxon>
        <taxon>Hemiptera</taxon>
        <taxon>Sternorrhyncha</taxon>
        <taxon>Aleyrodoidea</taxon>
        <taxon>Aleyrodidae</taxon>
        <taxon>Aleyrodinae</taxon>
        <taxon>Bemisia</taxon>
    </lineage>
</organism>
<gene>
    <name evidence="6" type="ORF">BEMITA_LOCUS10313</name>
</gene>
<dbReference type="InterPro" id="IPR036812">
    <property type="entry name" value="NAD(P)_OxRdtase_dom_sf"/>
</dbReference>
<evidence type="ECO:0000313" key="7">
    <source>
        <dbReference type="Proteomes" id="UP001152759"/>
    </source>
</evidence>
<dbReference type="InterPro" id="IPR020471">
    <property type="entry name" value="AKR"/>
</dbReference>
<comment type="similarity">
    <text evidence="1">Belongs to the aldo/keto reductase family.</text>
</comment>